<dbReference type="EMBL" id="LXPE01000507">
    <property type="protein sequence ID" value="OBA24662.1"/>
    <property type="molecule type" value="Genomic_DNA"/>
</dbReference>
<dbReference type="SUPFAM" id="SSF68906">
    <property type="entry name" value="SAP domain"/>
    <property type="match status" value="1"/>
</dbReference>
<dbReference type="InterPro" id="IPR003034">
    <property type="entry name" value="SAP_dom"/>
</dbReference>
<name>A0A1B7T7H0_9ASCO</name>
<dbReference type="Proteomes" id="UP000092321">
    <property type="component" value="Unassembled WGS sequence"/>
</dbReference>
<feature type="transmembrane region" description="Helical" evidence="1">
    <location>
        <begin position="277"/>
        <end position="293"/>
    </location>
</feature>
<gene>
    <name evidence="3" type="ORF">HANVADRAFT_54355</name>
</gene>
<evidence type="ECO:0000259" key="2">
    <source>
        <dbReference type="PROSITE" id="PS50800"/>
    </source>
</evidence>
<keyword evidence="1" id="KW-0472">Membrane</keyword>
<dbReference type="OrthoDB" id="10248551at2759"/>
<comment type="caution">
    <text evidence="3">The sequence shown here is derived from an EMBL/GenBank/DDBJ whole genome shotgun (WGS) entry which is preliminary data.</text>
</comment>
<accession>A0A1B7T7H0</accession>
<reference evidence="4" key="1">
    <citation type="journal article" date="2016" name="Proc. Natl. Acad. Sci. U.S.A.">
        <title>Comparative genomics of biotechnologically important yeasts.</title>
        <authorList>
            <person name="Riley R."/>
            <person name="Haridas S."/>
            <person name="Wolfe K.H."/>
            <person name="Lopes M.R."/>
            <person name="Hittinger C.T."/>
            <person name="Goeker M."/>
            <person name="Salamov A.A."/>
            <person name="Wisecaver J.H."/>
            <person name="Long T.M."/>
            <person name="Calvey C.H."/>
            <person name="Aerts A.L."/>
            <person name="Barry K.W."/>
            <person name="Choi C."/>
            <person name="Clum A."/>
            <person name="Coughlan A.Y."/>
            <person name="Deshpande S."/>
            <person name="Douglass A.P."/>
            <person name="Hanson S.J."/>
            <person name="Klenk H.-P."/>
            <person name="LaButti K.M."/>
            <person name="Lapidus A."/>
            <person name="Lindquist E.A."/>
            <person name="Lipzen A.M."/>
            <person name="Meier-Kolthoff J.P."/>
            <person name="Ohm R.A."/>
            <person name="Otillar R.P."/>
            <person name="Pangilinan J.L."/>
            <person name="Peng Y."/>
            <person name="Rokas A."/>
            <person name="Rosa C.A."/>
            <person name="Scheuner C."/>
            <person name="Sibirny A.A."/>
            <person name="Slot J.C."/>
            <person name="Stielow J.B."/>
            <person name="Sun H."/>
            <person name="Kurtzman C.P."/>
            <person name="Blackwell M."/>
            <person name="Grigoriev I.V."/>
            <person name="Jeffries T.W."/>
        </authorList>
    </citation>
    <scope>NUCLEOTIDE SEQUENCE [LARGE SCALE GENOMIC DNA]</scope>
    <source>
        <strain evidence="4">NRRL Y-1626</strain>
    </source>
</reference>
<dbReference type="PROSITE" id="PS50800">
    <property type="entry name" value="SAP"/>
    <property type="match status" value="1"/>
</dbReference>
<evidence type="ECO:0000313" key="4">
    <source>
        <dbReference type="Proteomes" id="UP000092321"/>
    </source>
</evidence>
<dbReference type="Pfam" id="PF02037">
    <property type="entry name" value="SAP"/>
    <property type="match status" value="1"/>
</dbReference>
<dbReference type="InterPro" id="IPR036361">
    <property type="entry name" value="SAP_dom_sf"/>
</dbReference>
<keyword evidence="4" id="KW-1185">Reference proteome</keyword>
<keyword evidence="1" id="KW-0812">Transmembrane</keyword>
<dbReference type="SMART" id="SM00513">
    <property type="entry name" value="SAP"/>
    <property type="match status" value="1"/>
</dbReference>
<proteinExistence type="predicted"/>
<dbReference type="AlphaFoldDB" id="A0A1B7T7H0"/>
<organism evidence="3 4">
    <name type="scientific">Hanseniaspora valbyensis NRRL Y-1626</name>
    <dbReference type="NCBI Taxonomy" id="766949"/>
    <lineage>
        <taxon>Eukaryota</taxon>
        <taxon>Fungi</taxon>
        <taxon>Dikarya</taxon>
        <taxon>Ascomycota</taxon>
        <taxon>Saccharomycotina</taxon>
        <taxon>Saccharomycetes</taxon>
        <taxon>Saccharomycodales</taxon>
        <taxon>Saccharomycodaceae</taxon>
        <taxon>Hanseniaspora</taxon>
    </lineage>
</organism>
<feature type="domain" description="SAP" evidence="2">
    <location>
        <begin position="85"/>
        <end position="119"/>
    </location>
</feature>
<keyword evidence="1" id="KW-1133">Transmembrane helix</keyword>
<protein>
    <recommendedName>
        <fullName evidence="2">SAP domain-containing protein</fullName>
    </recommendedName>
</protein>
<sequence>MKFYNGSNTVSGGLILTAKPTNISYNVLSPNSCKNCNSLNKNNIGNHWNNFTAKRNVQTTSQKSTLNFINNSNKKSCHDKIKEDLSKLTVKSLKQQLRSYNLKVGGKKSELVNRLANFNIDQKSNTPSNFIKKKDSVKVLLSKNVLEELEKYSLVKQSDEFEKEIKLKPTIKKDSQLNTKNKLINEKEELLHRDVFKTNKISVSNSNLNKPKKEEKTLNKPKEQEKVLNKSTDKVLLKPSLINVQEIKLSNKPKEQTLIQSCEFNDLPNYTLTRRDIVFMVSFVSFSILWLLFGV</sequence>
<evidence type="ECO:0000313" key="3">
    <source>
        <dbReference type="EMBL" id="OBA24662.1"/>
    </source>
</evidence>
<dbReference type="Gene3D" id="1.10.720.30">
    <property type="entry name" value="SAP domain"/>
    <property type="match status" value="1"/>
</dbReference>
<evidence type="ECO:0000256" key="1">
    <source>
        <dbReference type="SAM" id="Phobius"/>
    </source>
</evidence>